<keyword evidence="2" id="KW-0677">Repeat</keyword>
<dbReference type="Proteomes" id="UP001333710">
    <property type="component" value="Chromosome"/>
</dbReference>
<evidence type="ECO:0008006" key="5">
    <source>
        <dbReference type="Google" id="ProtNLM"/>
    </source>
</evidence>
<evidence type="ECO:0000256" key="2">
    <source>
        <dbReference type="ARBA" id="ARBA00022737"/>
    </source>
</evidence>
<dbReference type="AlphaFoldDB" id="A0AA48HS53"/>
<reference evidence="3" key="1">
    <citation type="submission" date="2023-01" db="EMBL/GenBank/DDBJ databases">
        <title>Complete genome sequence of Planctobacterium marinum strain Dej080120_11.</title>
        <authorList>
            <person name="Ueki S."/>
            <person name="Maruyama F."/>
        </authorList>
    </citation>
    <scope>NUCLEOTIDE SEQUENCE</scope>
    <source>
        <strain evidence="3">Dej080120_11</strain>
    </source>
</reference>
<dbReference type="EMBL" id="AP027272">
    <property type="protein sequence ID" value="BDX04843.1"/>
    <property type="molecule type" value="Genomic_DNA"/>
</dbReference>
<dbReference type="SMART" id="SM00612">
    <property type="entry name" value="Kelch"/>
    <property type="match status" value="3"/>
</dbReference>
<name>A0AA48HS53_9ALTE</name>
<gene>
    <name evidence="3" type="ORF">MACH26_03640</name>
</gene>
<dbReference type="SUPFAM" id="SSF117281">
    <property type="entry name" value="Kelch motif"/>
    <property type="match status" value="2"/>
</dbReference>
<evidence type="ECO:0000256" key="1">
    <source>
        <dbReference type="ARBA" id="ARBA00022441"/>
    </source>
</evidence>
<evidence type="ECO:0000313" key="3">
    <source>
        <dbReference type="EMBL" id="BDX04843.1"/>
    </source>
</evidence>
<dbReference type="Pfam" id="PF01344">
    <property type="entry name" value="Kelch_1"/>
    <property type="match status" value="1"/>
</dbReference>
<evidence type="ECO:0000313" key="4">
    <source>
        <dbReference type="Proteomes" id="UP001333710"/>
    </source>
</evidence>
<keyword evidence="4" id="KW-1185">Reference proteome</keyword>
<dbReference type="InterPro" id="IPR006652">
    <property type="entry name" value="Kelch_1"/>
</dbReference>
<dbReference type="InterPro" id="IPR015915">
    <property type="entry name" value="Kelch-typ_b-propeller"/>
</dbReference>
<dbReference type="PANTHER" id="PTHR45632:SF3">
    <property type="entry name" value="KELCH-LIKE PROTEIN 32"/>
    <property type="match status" value="1"/>
</dbReference>
<accession>A0AA48HS53</accession>
<organism evidence="3 4">
    <name type="scientific">Planctobacterium marinum</name>
    <dbReference type="NCBI Taxonomy" id="1631968"/>
    <lineage>
        <taxon>Bacteria</taxon>
        <taxon>Pseudomonadati</taxon>
        <taxon>Pseudomonadota</taxon>
        <taxon>Gammaproteobacteria</taxon>
        <taxon>Alteromonadales</taxon>
        <taxon>Alteromonadaceae</taxon>
        <taxon>Planctobacterium</taxon>
    </lineage>
</organism>
<proteinExistence type="predicted"/>
<dbReference type="RefSeq" id="WP_338290696.1">
    <property type="nucleotide sequence ID" value="NZ_AP027272.1"/>
</dbReference>
<dbReference type="KEGG" id="pmaw:MACH26_03640"/>
<sequence>MRISTAVSFLCVNRLLLFLIIFFPQMAVSAEKDNAVKWQHAASLPYRVQEIYPLIFQGHIIVAGGLSPDVDQNGIDVSDRVVAYSLEDKTWFDMPTLPQPRHHPMLTVVNDRLLSFGGFIMDEQGMWHNSRDVLEWMPGEINNEKSSLLQGHWQKIASLPAPLSETLAVVNEGQVHLVSGRTPAKPEQNSQWNHQKDVATHYVFDPNNLQFEQKAAVPTARNSACSVKLNGYWHTIAGRTVSGGNLASHEVYDFVKDIWIAKAPLPDAQGGLACAVIEQHIYVFGGEYFDNGGGVYSTVWQYTNATDSWRAVSEMPLPRHGLGAISHKNRIYIIGGALQAGGVQTSDAMTVFSLQH</sequence>
<dbReference type="Gene3D" id="2.120.10.80">
    <property type="entry name" value="Kelch-type beta propeller"/>
    <property type="match status" value="2"/>
</dbReference>
<keyword evidence="1" id="KW-0880">Kelch repeat</keyword>
<dbReference type="PANTHER" id="PTHR45632">
    <property type="entry name" value="LD33804P"/>
    <property type="match status" value="1"/>
</dbReference>
<protein>
    <recommendedName>
        <fullName evidence="5">Ring canal kelch-like protein</fullName>
    </recommendedName>
</protein>